<gene>
    <name evidence="1" type="ORF">BECKTUN1418E_GA0071001_100541</name>
    <name evidence="2" type="ORF">BECKTUN1418F_GA0071002_11177</name>
</gene>
<dbReference type="AlphaFoldDB" id="A0A450ZUP8"/>
<sequence>MNYYHVVIQKKLDNKWVCVFKDLSETELKKCFVIPYKTGKDIFYDGKILFLSEIAEIKIILTGSCHRDELEVAQKELDENVKYMNESGIPVLPSFLCEDGIKNLGEDITVRYLSEGPGTGTLSSKVFGSIKHPLVVRIFSKLFGI</sequence>
<protein>
    <submittedName>
        <fullName evidence="2">Uncharacterized protein</fullName>
    </submittedName>
</protein>
<evidence type="ECO:0000313" key="1">
    <source>
        <dbReference type="EMBL" id="VFK51223.1"/>
    </source>
</evidence>
<accession>A0A450ZUP8</accession>
<reference evidence="2" key="1">
    <citation type="submission" date="2019-02" db="EMBL/GenBank/DDBJ databases">
        <authorList>
            <person name="Gruber-Vodicka R. H."/>
            <person name="Seah K. B. B."/>
        </authorList>
    </citation>
    <scope>NUCLEOTIDE SEQUENCE</scope>
    <source>
        <strain evidence="1">BECK_BY2</strain>
        <strain evidence="2">BECK_BY3</strain>
    </source>
</reference>
<organism evidence="2">
    <name type="scientific">Candidatus Kentrum sp. TUN</name>
    <dbReference type="NCBI Taxonomy" id="2126343"/>
    <lineage>
        <taxon>Bacteria</taxon>
        <taxon>Pseudomonadati</taxon>
        <taxon>Pseudomonadota</taxon>
        <taxon>Gammaproteobacteria</taxon>
        <taxon>Candidatus Kentrum</taxon>
    </lineage>
</organism>
<evidence type="ECO:0000313" key="2">
    <source>
        <dbReference type="EMBL" id="VFK57477.1"/>
    </source>
</evidence>
<dbReference type="EMBL" id="CAADFY010000117">
    <property type="protein sequence ID" value="VFK57477.1"/>
    <property type="molecule type" value="Genomic_DNA"/>
</dbReference>
<dbReference type="EMBL" id="CAADFV010000005">
    <property type="protein sequence ID" value="VFK51223.1"/>
    <property type="molecule type" value="Genomic_DNA"/>
</dbReference>
<proteinExistence type="predicted"/>
<name>A0A450ZUP8_9GAMM</name>